<evidence type="ECO:0000313" key="2">
    <source>
        <dbReference type="Proteomes" id="UP000294850"/>
    </source>
</evidence>
<dbReference type="RefSeq" id="WP_131957943.1">
    <property type="nucleotide sequence ID" value="NZ_SMFL01000003.1"/>
</dbReference>
<dbReference type="AlphaFoldDB" id="A0A4R5DQ78"/>
<evidence type="ECO:0000313" key="1">
    <source>
        <dbReference type="EMBL" id="TDE16409.1"/>
    </source>
</evidence>
<dbReference type="Gene3D" id="2.160.20.120">
    <property type="match status" value="1"/>
</dbReference>
<name>A0A4R5DQ78_9BACT</name>
<proteinExistence type="predicted"/>
<organism evidence="1 2">
    <name type="scientific">Dyadobacter psychrotolerans</name>
    <dbReference type="NCBI Taxonomy" id="2541721"/>
    <lineage>
        <taxon>Bacteria</taxon>
        <taxon>Pseudomonadati</taxon>
        <taxon>Bacteroidota</taxon>
        <taxon>Cytophagia</taxon>
        <taxon>Cytophagales</taxon>
        <taxon>Spirosomataceae</taxon>
        <taxon>Dyadobacter</taxon>
    </lineage>
</organism>
<sequence length="228" mass="25664">MKTSNKLLIGLFTFVFLAVVGSVFTLKAQYDKIDKNDPFLGYNRHNLKPFRYLKLRGFPLGYVQIKSDASYGIMFRQQQFFQKEISSLWKIEGDTLVVENAAKVPNNLYDNFFNDSPAFYVTAPALSGITSIGSSIKVSDWPGGVFNISLTDAGMFLTKNRFDNLSIKASSKVYVRIEDREMIKSARLTMVGATNLTINGEVITRSSGDSMMIVFEKPTDKNSFRLPK</sequence>
<dbReference type="OrthoDB" id="952674at2"/>
<accession>A0A4R5DQ78</accession>
<dbReference type="Proteomes" id="UP000294850">
    <property type="component" value="Unassembled WGS sequence"/>
</dbReference>
<dbReference type="EMBL" id="SMFL01000003">
    <property type="protein sequence ID" value="TDE16409.1"/>
    <property type="molecule type" value="Genomic_DNA"/>
</dbReference>
<keyword evidence="2" id="KW-1185">Reference proteome</keyword>
<reference evidence="1 2" key="1">
    <citation type="submission" date="2019-03" db="EMBL/GenBank/DDBJ databases">
        <title>Dyadobacter AR-3-6 sp. nov., isolated from arctic soil.</title>
        <authorList>
            <person name="Chaudhary D.K."/>
        </authorList>
    </citation>
    <scope>NUCLEOTIDE SEQUENCE [LARGE SCALE GENOMIC DNA]</scope>
    <source>
        <strain evidence="1 2">AR-3-6</strain>
    </source>
</reference>
<comment type="caution">
    <text evidence="1">The sequence shown here is derived from an EMBL/GenBank/DDBJ whole genome shotgun (WGS) entry which is preliminary data.</text>
</comment>
<protein>
    <submittedName>
        <fullName evidence="1">Uncharacterized protein</fullName>
    </submittedName>
</protein>
<gene>
    <name evidence="1" type="ORF">E0F88_09210</name>
</gene>